<evidence type="ECO:0000313" key="4">
    <source>
        <dbReference type="Proteomes" id="UP000422644"/>
    </source>
</evidence>
<keyword evidence="2" id="KW-1133">Transmembrane helix</keyword>
<dbReference type="Proteomes" id="UP000422644">
    <property type="component" value="Chromosome"/>
</dbReference>
<gene>
    <name evidence="3" type="ORF">JMUB3870_1659</name>
</gene>
<evidence type="ECO:0000256" key="1">
    <source>
        <dbReference type="SAM" id="MobiDB-lite"/>
    </source>
</evidence>
<name>A0A510K1L6_9FUSO</name>
<reference evidence="3 4" key="1">
    <citation type="submission" date="2019-07" db="EMBL/GenBank/DDBJ databases">
        <title>Complete Genome Sequence of Leptotrichia trevisanii Strain JMUB3870.</title>
        <authorList>
            <person name="Watanabe S."/>
            <person name="Cui L."/>
        </authorList>
    </citation>
    <scope>NUCLEOTIDE SEQUENCE [LARGE SCALE GENOMIC DNA]</scope>
    <source>
        <strain evidence="3 4">JMUB3870</strain>
    </source>
</reference>
<dbReference type="EMBL" id="AP019831">
    <property type="protein sequence ID" value="BBM45539.1"/>
    <property type="molecule type" value="Genomic_DNA"/>
</dbReference>
<sequence>MAEESKELAKIQNNWYEILELEYYPVPEENEKRIEARIEEKKRHWLAKESDPFDGEKYKKYNNLAKSGIIREEMLNEARRKELIKDAQQRLFKPIDDFLKYLDEVTITEEIVKEIAQKTRRKENLVRERIEKSGRKIEPKEYDEKIYEKFLKYVHMKIDEFYEFSVFEKYLEVLSKDNLYDFLISEGLDIKTLTQKEIDDNRKKLIKFDNETSARKKLYSACELILNHKDKIKKYDDYLKHLKYLKVHKELEKIEQVYNLTKNKVPADKFTREIEKILKSRNEAQSIVIEFCKEKKIPYMAGNNSVTLDEKADSEKITRRSRYAEKSEDLCIEALRAIKKSKFAEAQKYLNDARLYWAENSSITVLQEKLDEVRRERRQENKNNNTARQAKKNTRTVKSNEISTYTRNNNKNGINVIFLIILGILFCIVIYLAIKALSSSDTQQSQGNTVSNNENVVSTEGKDKKISLKPSANFSVTTNNLYYSGKTDTYLEQTVVTGNSSIGNYTSLVIEKFPRERYNVLLENGVKDRVFKFKCGVKLKARGTTLFVQNAEDVVSFKNEKSADEDIHIRENKGCFTDFAKINENK</sequence>
<keyword evidence="4" id="KW-1185">Reference proteome</keyword>
<evidence type="ECO:0000313" key="3">
    <source>
        <dbReference type="EMBL" id="BBM45539.1"/>
    </source>
</evidence>
<proteinExistence type="predicted"/>
<feature type="region of interest" description="Disordered" evidence="1">
    <location>
        <begin position="376"/>
        <end position="398"/>
    </location>
</feature>
<keyword evidence="2" id="KW-0812">Transmembrane</keyword>
<dbReference type="AlphaFoldDB" id="A0A510K1L6"/>
<keyword evidence="2" id="KW-0472">Membrane</keyword>
<evidence type="ECO:0000256" key="2">
    <source>
        <dbReference type="SAM" id="Phobius"/>
    </source>
</evidence>
<feature type="transmembrane region" description="Helical" evidence="2">
    <location>
        <begin position="413"/>
        <end position="434"/>
    </location>
</feature>
<dbReference type="RefSeq" id="WP_155282905.1">
    <property type="nucleotide sequence ID" value="NZ_AP019831.1"/>
</dbReference>
<feature type="compositionally biased region" description="Low complexity" evidence="1">
    <location>
        <begin position="447"/>
        <end position="459"/>
    </location>
</feature>
<dbReference type="OrthoDB" id="82351at2"/>
<organism evidence="3 4">
    <name type="scientific">Leptotrichia trevisanii</name>
    <dbReference type="NCBI Taxonomy" id="109328"/>
    <lineage>
        <taxon>Bacteria</taxon>
        <taxon>Fusobacteriati</taxon>
        <taxon>Fusobacteriota</taxon>
        <taxon>Fusobacteriia</taxon>
        <taxon>Fusobacteriales</taxon>
        <taxon>Leptotrichiaceae</taxon>
        <taxon>Leptotrichia</taxon>
    </lineage>
</organism>
<protein>
    <submittedName>
        <fullName evidence="3">Uncharacterized protein</fullName>
    </submittedName>
</protein>
<feature type="region of interest" description="Disordered" evidence="1">
    <location>
        <begin position="443"/>
        <end position="462"/>
    </location>
</feature>
<accession>A0A510K1L6</accession>